<sequence length="292" mass="31597">MKIAVGVATSGRKTILAAMIDRLAKQARKPDHLFLCPAKDGDIDMARLGSAPFPVTIVSSPQGSCPQRNAIIDAAVGIDVVVFFDDDFFPATNYLAETEALFTADDDIVVATGEVVRDGILGPGLTMEEADAALAADATPSPAPVIETTHNAYGCNMIFRRKAMLANGIYFDEDLPLYAWQEDVDLCRRLRPFGKIVKFNRLRGVHLGVKAGRTSGLRLGYSQVANPLYLVKKRSVSLKWALKLMGGNIASNVVGSVNPPPYIDRRGRLQGNLLAVGHLLSGSLDPKYINRM</sequence>
<gene>
    <name evidence="1" type="ORF">GA0061103_2434</name>
</gene>
<evidence type="ECO:0000313" key="1">
    <source>
        <dbReference type="EMBL" id="SCB17513.1"/>
    </source>
</evidence>
<dbReference type="Proteomes" id="UP000199101">
    <property type="component" value="Unassembled WGS sequence"/>
</dbReference>
<evidence type="ECO:0000313" key="2">
    <source>
        <dbReference type="Proteomes" id="UP000199101"/>
    </source>
</evidence>
<organism evidence="1 2">
    <name type="scientific">Rhizobium multihospitium</name>
    <dbReference type="NCBI Taxonomy" id="410764"/>
    <lineage>
        <taxon>Bacteria</taxon>
        <taxon>Pseudomonadati</taxon>
        <taxon>Pseudomonadota</taxon>
        <taxon>Alphaproteobacteria</taxon>
        <taxon>Hyphomicrobiales</taxon>
        <taxon>Rhizobiaceae</taxon>
        <taxon>Rhizobium/Agrobacterium group</taxon>
        <taxon>Rhizobium</taxon>
    </lineage>
</organism>
<dbReference type="EMBL" id="FMAG01000002">
    <property type="protein sequence ID" value="SCB17513.1"/>
    <property type="molecule type" value="Genomic_DNA"/>
</dbReference>
<reference evidence="2" key="1">
    <citation type="submission" date="2016-08" db="EMBL/GenBank/DDBJ databases">
        <authorList>
            <person name="Varghese N."/>
            <person name="Submissions Spin"/>
        </authorList>
    </citation>
    <scope>NUCLEOTIDE SEQUENCE [LARGE SCALE GENOMIC DNA]</scope>
    <source>
        <strain evidence="2">HAMBI 2975</strain>
    </source>
</reference>
<dbReference type="AlphaFoldDB" id="A0A1C3UPV1"/>
<accession>A0A1C3UPV1</accession>
<dbReference type="SUPFAM" id="SSF53448">
    <property type="entry name" value="Nucleotide-diphospho-sugar transferases"/>
    <property type="match status" value="1"/>
</dbReference>
<keyword evidence="1" id="KW-0808">Transferase</keyword>
<dbReference type="InterPro" id="IPR029044">
    <property type="entry name" value="Nucleotide-diphossugar_trans"/>
</dbReference>
<dbReference type="RefSeq" id="WP_092708865.1">
    <property type="nucleotide sequence ID" value="NZ_FMAG01000002.1"/>
</dbReference>
<name>A0A1C3UPV1_9HYPH</name>
<proteinExistence type="predicted"/>
<dbReference type="STRING" id="410764.GA0061103_2434"/>
<protein>
    <submittedName>
        <fullName evidence="1">Glycosyltransferase, GT2 family</fullName>
    </submittedName>
</protein>
<dbReference type="GO" id="GO:0016740">
    <property type="term" value="F:transferase activity"/>
    <property type="evidence" value="ECO:0007669"/>
    <property type="project" value="UniProtKB-KW"/>
</dbReference>
<keyword evidence="2" id="KW-1185">Reference proteome</keyword>
<dbReference type="Gene3D" id="3.90.550.10">
    <property type="entry name" value="Spore Coat Polysaccharide Biosynthesis Protein SpsA, Chain A"/>
    <property type="match status" value="1"/>
</dbReference>
<dbReference type="OrthoDB" id="8404680at2"/>